<sequence length="375" mass="39166">MTTSSHPLGLHGPGPMPAPLPLREVPALQAVTSPAPPAPPVRPRPEPLMPMCVTCGARQGALIPNGDQYESGARQFVCADGSCTPGPAEGEPDLVRSYDGLAVEAIAEAARDQARDEMRVELSAAAEAVETADWFHTQWLATAPLHEACRAVRRLCEGRPDYYHLPVTAILRALDGRQAAAEARPLTLTWDGMVAPPVGDRPGEKTLIGIGCETVFGARAVLELDDAQRLDLGAHLMASVHAAEACATPGCGLADDDVDESDPTLWGWIRLDVAGSEQGPRWWCTPACATAAIAAAGAELAAADQLAAITTAPDPAVEDDVAHCARCGCTEDRACEGGCYWVANPQMLDLCSACASPQELAYGALRPQGGQGADA</sequence>
<comment type="caution">
    <text evidence="2">The sequence shown here is derived from an EMBL/GenBank/DDBJ whole genome shotgun (WGS) entry which is preliminary data.</text>
</comment>
<reference evidence="3" key="3">
    <citation type="submission" date="2016-02" db="EMBL/GenBank/DDBJ databases">
        <title>Draft genome of pathogenic Streptomyces sp. in Japan.</title>
        <authorList>
            <person name="Tomihama T."/>
            <person name="Ikenaga M."/>
            <person name="Sakai M."/>
            <person name="Okubo T."/>
            <person name="Ikeda S."/>
        </authorList>
    </citation>
    <scope>NUCLEOTIDE SEQUENCE [LARGE SCALE GENOMIC DNA]</scope>
    <source>
        <strain evidence="3">S58</strain>
    </source>
</reference>
<dbReference type="AlphaFoldDB" id="A0A100JLV2"/>
<gene>
    <name evidence="2" type="ORF">SsS58_02283</name>
</gene>
<evidence type="ECO:0000313" key="2">
    <source>
        <dbReference type="EMBL" id="GAQ61929.1"/>
    </source>
</evidence>
<dbReference type="Proteomes" id="UP000067448">
    <property type="component" value="Unassembled WGS sequence"/>
</dbReference>
<reference evidence="3" key="1">
    <citation type="submission" date="2015-11" db="EMBL/GenBank/DDBJ databases">
        <authorList>
            <consortium name="Cross-ministerial Strategic Innovation Promotion Program (SIP) consortium"/>
            <person name="Tomihama T."/>
            <person name="Ikenaga M."/>
            <person name="Sakai M."/>
            <person name="Okubo T."/>
            <person name="Ikeda S."/>
        </authorList>
    </citation>
    <scope>NUCLEOTIDE SEQUENCE [LARGE SCALE GENOMIC DNA]</scope>
    <source>
        <strain evidence="3">S58</strain>
    </source>
</reference>
<name>A0A100JLV2_STRSC</name>
<proteinExistence type="predicted"/>
<accession>A0A100JLV2</accession>
<evidence type="ECO:0000256" key="1">
    <source>
        <dbReference type="SAM" id="MobiDB-lite"/>
    </source>
</evidence>
<organism evidence="2 3">
    <name type="scientific">Streptomyces scabiei</name>
    <dbReference type="NCBI Taxonomy" id="1930"/>
    <lineage>
        <taxon>Bacteria</taxon>
        <taxon>Bacillati</taxon>
        <taxon>Actinomycetota</taxon>
        <taxon>Actinomycetes</taxon>
        <taxon>Kitasatosporales</taxon>
        <taxon>Streptomycetaceae</taxon>
        <taxon>Streptomyces</taxon>
    </lineage>
</organism>
<evidence type="ECO:0000313" key="3">
    <source>
        <dbReference type="Proteomes" id="UP000067448"/>
    </source>
</evidence>
<dbReference type="EMBL" id="BCMM01000008">
    <property type="protein sequence ID" value="GAQ61929.1"/>
    <property type="molecule type" value="Genomic_DNA"/>
</dbReference>
<dbReference type="OrthoDB" id="4227513at2"/>
<protein>
    <submittedName>
        <fullName evidence="2">Uncharacterized protein</fullName>
    </submittedName>
</protein>
<feature type="region of interest" description="Disordered" evidence="1">
    <location>
        <begin position="1"/>
        <end position="21"/>
    </location>
</feature>
<dbReference type="RefSeq" id="WP_159056062.1">
    <property type="nucleotide sequence ID" value="NZ_BCMM01000008.1"/>
</dbReference>
<reference evidence="2 3" key="2">
    <citation type="journal article" date="2016" name="Genome Announc.">
        <title>Draft Genome Sequences of Streptomyces scabiei S58, Streptomyces turgidiscabies T45, and Streptomyces acidiscabies a10, the Pathogens of Potato Common Scab, Isolated in Japan.</title>
        <authorList>
            <person name="Tomihama T."/>
            <person name="Nishi Y."/>
            <person name="Sakai M."/>
            <person name="Ikenaga M."/>
            <person name="Okubo T."/>
            <person name="Ikeda S."/>
        </authorList>
    </citation>
    <scope>NUCLEOTIDE SEQUENCE [LARGE SCALE GENOMIC DNA]</scope>
    <source>
        <strain evidence="2 3">S58</strain>
    </source>
</reference>